<dbReference type="AlphaFoldDB" id="A4JC36"/>
<evidence type="ECO:0000256" key="10">
    <source>
        <dbReference type="ARBA" id="ARBA00044041"/>
    </source>
</evidence>
<dbReference type="InterPro" id="IPR011908">
    <property type="entry name" value="LipoPS_heptosylTferase-I"/>
</dbReference>
<keyword evidence="8" id="KW-0472">Membrane</keyword>
<comment type="similarity">
    <text evidence="9">Belongs to the glycosyltransferase 9 family.</text>
</comment>
<evidence type="ECO:0000256" key="13">
    <source>
        <dbReference type="ARBA" id="ARBA00049201"/>
    </source>
</evidence>
<dbReference type="NCBIfam" id="TIGR02193">
    <property type="entry name" value="heptsyl_trn_I"/>
    <property type="match status" value="1"/>
</dbReference>
<name>A4JC36_BURVG</name>
<dbReference type="EMBL" id="CP000614">
    <property type="protein sequence ID" value="ABO53839.1"/>
    <property type="molecule type" value="Genomic_DNA"/>
</dbReference>
<evidence type="ECO:0000256" key="9">
    <source>
        <dbReference type="ARBA" id="ARBA00043995"/>
    </source>
</evidence>
<accession>A4JC36</accession>
<sequence length="365" mass="39748">MPAACGRFLSVRAPRRDKIASLCLSPAIRRRFFSVQKILIVRVSSLGDVVHNMPVIADIRRRHPDAQIDWLVEESFVDLVRLVDGVRNVLPFSLRRWRRKPFSGATWREIGAFRKRVAAEQYDLVIDCQGLIKTAWVASWARGPLVGLGNRTDGAGYEWPVRFFYRKRVPIAPRTHVVERSRQLVAAALGDPAPTPADPIDFGLDTRAAALAVGALGLNLPVPYVVFVHATSRADKQWPDAAWIELGQALVRRGASLVLPWGNDAERATSERLAKEFGAAAIVPPRLSLPAVVGLIDGAAATVGVDTGLVHIAAALKRPTVELYNFATAWRTGGYWSPNVVNLGTAGQPPSISQVKAALAGFGLL</sequence>
<organism evidence="14 15">
    <name type="scientific">Burkholderia vietnamiensis (strain G4 / LMG 22486)</name>
    <name type="common">Burkholderia cepacia (strain R1808)</name>
    <dbReference type="NCBI Taxonomy" id="269482"/>
    <lineage>
        <taxon>Bacteria</taxon>
        <taxon>Pseudomonadati</taxon>
        <taxon>Pseudomonadota</taxon>
        <taxon>Betaproteobacteria</taxon>
        <taxon>Burkholderiales</taxon>
        <taxon>Burkholderiaceae</taxon>
        <taxon>Burkholderia</taxon>
        <taxon>Burkholderia cepacia complex</taxon>
    </lineage>
</organism>
<dbReference type="GO" id="GO:0005829">
    <property type="term" value="C:cytosol"/>
    <property type="evidence" value="ECO:0007669"/>
    <property type="project" value="TreeGrafter"/>
</dbReference>
<keyword evidence="5" id="KW-0328">Glycosyltransferase</keyword>
<comment type="catalytic activity">
    <reaction evidence="13">
        <text>an alpha-Kdo-(2-&gt;4)-alpha-Kdo-(2-&gt;6)-lipid A + ADP-L-glycero-beta-D-manno-heptose = an L-alpha-D-Hep-(1-&gt;5)-[alpha-Kdo-(2-&gt;4)]-alpha-Kdo-(2-&gt;6)-lipid A + ADP + H(+)</text>
        <dbReference type="Rhea" id="RHEA:74067"/>
        <dbReference type="ChEBI" id="CHEBI:15378"/>
        <dbReference type="ChEBI" id="CHEBI:61506"/>
        <dbReference type="ChEBI" id="CHEBI:176431"/>
        <dbReference type="ChEBI" id="CHEBI:193068"/>
        <dbReference type="ChEBI" id="CHEBI:456216"/>
        <dbReference type="EC" id="2.4.99.23"/>
    </reaction>
</comment>
<evidence type="ECO:0000256" key="6">
    <source>
        <dbReference type="ARBA" id="ARBA00022679"/>
    </source>
</evidence>
<evidence type="ECO:0000256" key="3">
    <source>
        <dbReference type="ARBA" id="ARBA00022475"/>
    </source>
</evidence>
<dbReference type="Pfam" id="PF01075">
    <property type="entry name" value="Glyco_transf_9"/>
    <property type="match status" value="1"/>
</dbReference>
<keyword evidence="3" id="KW-1003">Cell membrane</keyword>
<dbReference type="GO" id="GO:0008713">
    <property type="term" value="F:ADP-heptose-lipopolysaccharide heptosyltransferase activity"/>
    <property type="evidence" value="ECO:0007669"/>
    <property type="project" value="TreeGrafter"/>
</dbReference>
<evidence type="ECO:0000256" key="11">
    <source>
        <dbReference type="ARBA" id="ARBA00044190"/>
    </source>
</evidence>
<evidence type="ECO:0000313" key="15">
    <source>
        <dbReference type="Proteomes" id="UP000002287"/>
    </source>
</evidence>
<keyword evidence="7" id="KW-0448">Lipopolysaccharide biosynthesis</keyword>
<dbReference type="InterPro" id="IPR051199">
    <property type="entry name" value="LPS_LOS_Heptosyltrfase"/>
</dbReference>
<dbReference type="Proteomes" id="UP000002287">
    <property type="component" value="Chromosome 1"/>
</dbReference>
<evidence type="ECO:0000256" key="7">
    <source>
        <dbReference type="ARBA" id="ARBA00022985"/>
    </source>
</evidence>
<dbReference type="CDD" id="cd03789">
    <property type="entry name" value="GT9_LPS_heptosyltransferase"/>
    <property type="match status" value="1"/>
</dbReference>
<reference evidence="15" key="1">
    <citation type="submission" date="2007-03" db="EMBL/GenBank/DDBJ databases">
        <title>Complete sequence of chromosome 1 of Burkholderia vietnamiensis G4.</title>
        <authorList>
            <consortium name="US DOE Joint Genome Institute"/>
            <person name="Copeland A."/>
            <person name="Lucas S."/>
            <person name="Lapidus A."/>
            <person name="Barry K."/>
            <person name="Detter J.C."/>
            <person name="Glavina del Rio T."/>
            <person name="Hammon N."/>
            <person name="Israni S."/>
            <person name="Dalin E."/>
            <person name="Tice H."/>
            <person name="Pitluck S."/>
            <person name="Chain P."/>
            <person name="Malfatti S."/>
            <person name="Shin M."/>
            <person name="Vergez L."/>
            <person name="Schmutz J."/>
            <person name="Larimer F."/>
            <person name="Land M."/>
            <person name="Hauser L."/>
            <person name="Kyrpides N."/>
            <person name="Tiedje J."/>
            <person name="Richardson P."/>
        </authorList>
    </citation>
    <scope>NUCLEOTIDE SEQUENCE [LARGE SCALE GENOMIC DNA]</scope>
    <source>
        <strain evidence="15">G4 / LMG 22486</strain>
    </source>
</reference>
<dbReference type="CAZy" id="GT9">
    <property type="family name" value="Glycosyltransferase Family 9"/>
</dbReference>
<comment type="pathway">
    <text evidence="2">Bacterial outer membrane biogenesis; LPS core biosynthesis.</text>
</comment>
<dbReference type="GO" id="GO:0005886">
    <property type="term" value="C:plasma membrane"/>
    <property type="evidence" value="ECO:0007669"/>
    <property type="project" value="UniProtKB-SubCell"/>
</dbReference>
<dbReference type="eggNOG" id="COG0859">
    <property type="taxonomic scope" value="Bacteria"/>
</dbReference>
<dbReference type="EC" id="2.4.99.23" evidence="10"/>
<evidence type="ECO:0000256" key="12">
    <source>
        <dbReference type="ARBA" id="ARBA00044330"/>
    </source>
</evidence>
<evidence type="ECO:0000313" key="14">
    <source>
        <dbReference type="EMBL" id="ABO53839.1"/>
    </source>
</evidence>
<evidence type="ECO:0000256" key="1">
    <source>
        <dbReference type="ARBA" id="ARBA00004515"/>
    </source>
</evidence>
<comment type="subcellular location">
    <subcellularLocation>
        <location evidence="1">Cell inner membrane</location>
        <topology evidence="1">Peripheral membrane protein</topology>
        <orientation evidence="1">Cytoplasmic side</orientation>
    </subcellularLocation>
</comment>
<dbReference type="KEGG" id="bvi:Bcep1808_0827"/>
<dbReference type="SUPFAM" id="SSF53756">
    <property type="entry name" value="UDP-Glycosyltransferase/glycogen phosphorylase"/>
    <property type="match status" value="1"/>
</dbReference>
<dbReference type="GO" id="GO:0009244">
    <property type="term" value="P:lipopolysaccharide core region biosynthetic process"/>
    <property type="evidence" value="ECO:0007669"/>
    <property type="project" value="InterPro"/>
</dbReference>
<evidence type="ECO:0000256" key="8">
    <source>
        <dbReference type="ARBA" id="ARBA00023136"/>
    </source>
</evidence>
<evidence type="ECO:0000256" key="4">
    <source>
        <dbReference type="ARBA" id="ARBA00022519"/>
    </source>
</evidence>
<dbReference type="HOGENOM" id="CLU_038371_6_0_4"/>
<dbReference type="PANTHER" id="PTHR30160:SF19">
    <property type="entry name" value="LIPOPOLYSACCHARIDE HEPTOSYLTRANSFERASE 1"/>
    <property type="match status" value="1"/>
</dbReference>
<dbReference type="PANTHER" id="PTHR30160">
    <property type="entry name" value="TETRAACYLDISACCHARIDE 4'-KINASE-RELATED"/>
    <property type="match status" value="1"/>
</dbReference>
<dbReference type="InterPro" id="IPR002201">
    <property type="entry name" value="Glyco_trans_9"/>
</dbReference>
<keyword evidence="6 14" id="KW-0808">Transferase</keyword>
<protein>
    <recommendedName>
        <fullName evidence="11">Lipopolysaccharide heptosyltransferase 1</fullName>
        <ecNumber evidence="10">2.4.99.23</ecNumber>
    </recommendedName>
    <alternativeName>
        <fullName evidence="12">ADP-heptose:lipopolysaccharide heptosyltransferase I</fullName>
    </alternativeName>
</protein>
<dbReference type="Gene3D" id="3.40.50.2000">
    <property type="entry name" value="Glycogen Phosphorylase B"/>
    <property type="match status" value="2"/>
</dbReference>
<keyword evidence="4" id="KW-0997">Cell inner membrane</keyword>
<gene>
    <name evidence="14" type="ordered locus">Bcep1808_0827</name>
</gene>
<evidence type="ECO:0000256" key="5">
    <source>
        <dbReference type="ARBA" id="ARBA00022676"/>
    </source>
</evidence>
<proteinExistence type="inferred from homology"/>
<evidence type="ECO:0000256" key="2">
    <source>
        <dbReference type="ARBA" id="ARBA00004713"/>
    </source>
</evidence>